<proteinExistence type="inferred from homology"/>
<keyword evidence="3 5" id="KW-1133">Transmembrane helix</keyword>
<name>A0A6A0HD73_HYAAZ</name>
<dbReference type="GO" id="GO:0005789">
    <property type="term" value="C:endoplasmic reticulum membrane"/>
    <property type="evidence" value="ECO:0007669"/>
    <property type="project" value="UniProtKB-SubCell"/>
</dbReference>
<evidence type="ECO:0000313" key="8">
    <source>
        <dbReference type="EMBL" id="KAA0203753.1"/>
    </source>
</evidence>
<keyword evidence="2 5" id="KW-0812">Transmembrane</keyword>
<dbReference type="OrthoDB" id="435607at2759"/>
<keyword evidence="5" id="KW-0813">Transport</keyword>
<keyword evidence="6" id="KW-0175">Coiled coil</keyword>
<dbReference type="Pfam" id="PF05529">
    <property type="entry name" value="Bap31"/>
    <property type="match status" value="1"/>
</dbReference>
<comment type="similarity">
    <text evidence="5">Belongs to the BCAP29/BCAP31 family.</text>
</comment>
<dbReference type="InterPro" id="IPR008417">
    <property type="entry name" value="BAP29/BAP31"/>
</dbReference>
<reference evidence="8" key="1">
    <citation type="submission" date="2014-08" db="EMBL/GenBank/DDBJ databases">
        <authorList>
            <person name="Murali S."/>
            <person name="Richards S."/>
            <person name="Bandaranaike D."/>
            <person name="Bellair M."/>
            <person name="Blankenburg K."/>
            <person name="Chao H."/>
            <person name="Dinh H."/>
            <person name="Doddapaneni H."/>
            <person name="Dugan-Rocha S."/>
            <person name="Elkadiri S."/>
            <person name="Gnanaolivu R."/>
            <person name="Hughes D."/>
            <person name="Lee S."/>
            <person name="Li M."/>
            <person name="Ming W."/>
            <person name="Munidasa M."/>
            <person name="Muniz J."/>
            <person name="Nguyen L."/>
            <person name="Osuji N."/>
            <person name="Pu L.-L."/>
            <person name="Puazo M."/>
            <person name="Skinner E."/>
            <person name="Qu C."/>
            <person name="Quiroz J."/>
            <person name="Raj R."/>
            <person name="Weissenberger G."/>
            <person name="Xin Y."/>
            <person name="Zou X."/>
            <person name="Han Y."/>
            <person name="Worley K."/>
            <person name="Muzny D."/>
            <person name="Gibbs R."/>
        </authorList>
    </citation>
    <scope>NUCLEOTIDE SEQUENCE</scope>
    <source>
        <strain evidence="8">HAZT.00-mixed</strain>
        <tissue evidence="8">Whole organism</tissue>
    </source>
</reference>
<feature type="transmembrane region" description="Helical" evidence="5">
    <location>
        <begin position="116"/>
        <end position="144"/>
    </location>
</feature>
<evidence type="ECO:0000256" key="6">
    <source>
        <dbReference type="SAM" id="Coils"/>
    </source>
</evidence>
<evidence type="ECO:0000256" key="4">
    <source>
        <dbReference type="ARBA" id="ARBA00023136"/>
    </source>
</evidence>
<sequence>MNYLVDFKTEIMSIQWTLIAGCMYTELALTFLLLLPIISPKRWHSFFKSRFLASIYKMSHVYFMVFLAVLVLVFLDAIREMHKYSGEIKSPTHGHAEHLDVEMQHHMRLFRAQRNFYISGISLFLLFVLHRLVSLISLLAVSYAELEAAMKQAKSASDAARQLLDQQDPTAASKDISAELTQLKEENKKMLAQKEAALKQAESVNREYDRLMKELATLQAKEEAVSEGGKKDK</sequence>
<dbReference type="GO" id="GO:0006888">
    <property type="term" value="P:endoplasmic reticulum to Golgi vesicle-mediated transport"/>
    <property type="evidence" value="ECO:0007669"/>
    <property type="project" value="UniProtKB-UniRule"/>
</dbReference>
<gene>
    <name evidence="8" type="ORF">HAZT_HAZT007554</name>
</gene>
<dbReference type="Proteomes" id="UP000711488">
    <property type="component" value="Unassembled WGS sequence"/>
</dbReference>
<organism evidence="8">
    <name type="scientific">Hyalella azteca</name>
    <name type="common">Amphipod</name>
    <dbReference type="NCBI Taxonomy" id="294128"/>
    <lineage>
        <taxon>Eukaryota</taxon>
        <taxon>Metazoa</taxon>
        <taxon>Ecdysozoa</taxon>
        <taxon>Arthropoda</taxon>
        <taxon>Crustacea</taxon>
        <taxon>Multicrustacea</taxon>
        <taxon>Malacostraca</taxon>
        <taxon>Eumalacostraca</taxon>
        <taxon>Peracarida</taxon>
        <taxon>Amphipoda</taxon>
        <taxon>Senticaudata</taxon>
        <taxon>Talitrida</taxon>
        <taxon>Talitroidea</taxon>
        <taxon>Hyalellidae</taxon>
        <taxon>Hyalella</taxon>
    </lineage>
</organism>
<reference evidence="8" key="2">
    <citation type="journal article" date="2018" name="Environ. Sci. Technol.">
        <title>The Toxicogenome of Hyalella azteca: A Model for Sediment Ecotoxicology and Evolutionary Toxicology.</title>
        <authorList>
            <person name="Poynton H.C."/>
            <person name="Hasenbein S."/>
            <person name="Benoit J.B."/>
            <person name="Sepulveda M.S."/>
            <person name="Poelchau M.F."/>
            <person name="Hughes D.S.T."/>
            <person name="Murali S.C."/>
            <person name="Chen S."/>
            <person name="Glastad K.M."/>
            <person name="Goodisman M.A.D."/>
            <person name="Werren J.H."/>
            <person name="Vineis J.H."/>
            <person name="Bowen J.L."/>
            <person name="Friedrich M."/>
            <person name="Jones J."/>
            <person name="Robertson H.M."/>
            <person name="Feyereisen R."/>
            <person name="Mechler-Hickson A."/>
            <person name="Mathers N."/>
            <person name="Lee C.E."/>
            <person name="Colbourne J.K."/>
            <person name="Biales A."/>
            <person name="Johnston J.S."/>
            <person name="Wellborn G.A."/>
            <person name="Rosendale A.J."/>
            <person name="Cridge A.G."/>
            <person name="Munoz-Torres M.C."/>
            <person name="Bain P.A."/>
            <person name="Manny A.R."/>
            <person name="Major K.M."/>
            <person name="Lambert F.N."/>
            <person name="Vulpe C.D."/>
            <person name="Tuck P."/>
            <person name="Blalock B.J."/>
            <person name="Lin Y.Y."/>
            <person name="Smith M.E."/>
            <person name="Ochoa-Acuna H."/>
            <person name="Chen M.M."/>
            <person name="Childers C.P."/>
            <person name="Qu J."/>
            <person name="Dugan S."/>
            <person name="Lee S.L."/>
            <person name="Chao H."/>
            <person name="Dinh H."/>
            <person name="Han Y."/>
            <person name="Doddapaneni H."/>
            <person name="Worley K.C."/>
            <person name="Muzny D.M."/>
            <person name="Gibbs R.A."/>
            <person name="Richards S."/>
        </authorList>
    </citation>
    <scope>NUCLEOTIDE SEQUENCE</scope>
    <source>
        <strain evidence="8">HAZT.00-mixed</strain>
        <tissue evidence="8">Whole organism</tissue>
    </source>
</reference>
<keyword evidence="4 5" id="KW-0472">Membrane</keyword>
<feature type="transmembrane region" description="Helical" evidence="5">
    <location>
        <begin position="14"/>
        <end position="38"/>
    </location>
</feature>
<evidence type="ECO:0000256" key="5">
    <source>
        <dbReference type="RuleBase" id="RU367026"/>
    </source>
</evidence>
<comment type="function">
    <text evidence="5">May play a role in anterograde transport of membrane proteins from the endoplasmic reticulum to the Golgi.</text>
</comment>
<dbReference type="EMBL" id="JQDR03000863">
    <property type="protein sequence ID" value="KAA0203753.1"/>
    <property type="molecule type" value="Genomic_DNA"/>
</dbReference>
<evidence type="ECO:0000256" key="2">
    <source>
        <dbReference type="ARBA" id="ARBA00022692"/>
    </source>
</evidence>
<evidence type="ECO:0000256" key="3">
    <source>
        <dbReference type="ARBA" id="ARBA00022989"/>
    </source>
</evidence>
<feature type="transmembrane region" description="Helical" evidence="5">
    <location>
        <begin position="59"/>
        <end position="78"/>
    </location>
</feature>
<feature type="domain" description="BAP29/BAP31 transmembrane" evidence="7">
    <location>
        <begin position="12"/>
        <end position="148"/>
    </location>
</feature>
<accession>A0A6A0HD73</accession>
<dbReference type="PANTHER" id="PTHR12701">
    <property type="entry name" value="BCR-ASSOCIATED PROTEIN, BAP"/>
    <property type="match status" value="1"/>
</dbReference>
<evidence type="ECO:0000259" key="7">
    <source>
        <dbReference type="Pfam" id="PF05529"/>
    </source>
</evidence>
<dbReference type="GO" id="GO:0006886">
    <property type="term" value="P:intracellular protein transport"/>
    <property type="evidence" value="ECO:0007669"/>
    <property type="project" value="UniProtKB-UniRule"/>
</dbReference>
<keyword evidence="5" id="KW-0256">Endoplasmic reticulum</keyword>
<comment type="caution">
    <text evidence="8">The sequence shown here is derived from an EMBL/GenBank/DDBJ whole genome shotgun (WGS) entry which is preliminary data.</text>
</comment>
<comment type="subcellular location">
    <subcellularLocation>
        <location evidence="5">Endoplasmic reticulum membrane</location>
        <topology evidence="5">Multi-pass membrane protein</topology>
    </subcellularLocation>
    <subcellularLocation>
        <location evidence="1">Membrane</location>
        <topology evidence="1">Multi-pass membrane protein</topology>
    </subcellularLocation>
</comment>
<reference evidence="8" key="3">
    <citation type="submission" date="2019-06" db="EMBL/GenBank/DDBJ databases">
        <authorList>
            <person name="Poynton C."/>
            <person name="Hasenbein S."/>
            <person name="Benoit J.B."/>
            <person name="Sepulveda M.S."/>
            <person name="Poelchau M.F."/>
            <person name="Murali S.C."/>
            <person name="Chen S."/>
            <person name="Glastad K.M."/>
            <person name="Werren J.H."/>
            <person name="Vineis J.H."/>
            <person name="Bowen J.L."/>
            <person name="Friedrich M."/>
            <person name="Jones J."/>
            <person name="Robertson H.M."/>
            <person name="Feyereisen R."/>
            <person name="Mechler-Hickson A."/>
            <person name="Mathers N."/>
            <person name="Lee C.E."/>
            <person name="Colbourne J.K."/>
            <person name="Biales A."/>
            <person name="Johnston J.S."/>
            <person name="Wellborn G.A."/>
            <person name="Rosendale A.J."/>
            <person name="Cridge A.G."/>
            <person name="Munoz-Torres M.C."/>
            <person name="Bain P.A."/>
            <person name="Manny A.R."/>
            <person name="Major K.M."/>
            <person name="Lambert F.N."/>
            <person name="Vulpe C.D."/>
            <person name="Tuck P."/>
            <person name="Blalock B.J."/>
            <person name="Lin Y.-Y."/>
            <person name="Smith M.E."/>
            <person name="Ochoa-Acuna H."/>
            <person name="Chen M.-J.M."/>
            <person name="Childers C.P."/>
            <person name="Qu J."/>
            <person name="Dugan S."/>
            <person name="Lee S.L."/>
            <person name="Chao H."/>
            <person name="Dinh H."/>
            <person name="Han Y."/>
            <person name="Doddapaneni H."/>
            <person name="Worley K.C."/>
            <person name="Muzny D.M."/>
            <person name="Gibbs R.A."/>
            <person name="Richards S."/>
        </authorList>
    </citation>
    <scope>NUCLEOTIDE SEQUENCE</scope>
    <source>
        <strain evidence="8">HAZT.00-mixed</strain>
        <tissue evidence="8">Whole organism</tissue>
    </source>
</reference>
<dbReference type="GO" id="GO:0070973">
    <property type="term" value="P:protein localization to endoplasmic reticulum exit site"/>
    <property type="evidence" value="ECO:0007669"/>
    <property type="project" value="UniProtKB-UniRule"/>
</dbReference>
<dbReference type="PANTHER" id="PTHR12701:SF20">
    <property type="entry name" value="ENDOPLASMIC RETICULUM TRANSMEMBRANE PROTEIN"/>
    <property type="match status" value="1"/>
</dbReference>
<keyword evidence="5" id="KW-0931">ER-Golgi transport</keyword>
<dbReference type="Gene3D" id="1.20.5.110">
    <property type="match status" value="1"/>
</dbReference>
<dbReference type="AlphaFoldDB" id="A0A6A0HD73"/>
<evidence type="ECO:0000256" key="1">
    <source>
        <dbReference type="ARBA" id="ARBA00004141"/>
    </source>
</evidence>
<keyword evidence="5" id="KW-0653">Protein transport</keyword>
<dbReference type="InterPro" id="IPR040463">
    <property type="entry name" value="BAP29/BAP31_N"/>
</dbReference>
<feature type="coiled-coil region" evidence="6">
    <location>
        <begin position="143"/>
        <end position="221"/>
    </location>
</feature>
<protein>
    <recommendedName>
        <fullName evidence="5">Endoplasmic reticulum transmembrane protein</fullName>
    </recommendedName>
</protein>